<proteinExistence type="predicted"/>
<accession>A0AAN8HIZ0</accession>
<comment type="caution">
    <text evidence="2">The sequence shown here is derived from an EMBL/GenBank/DDBJ whole genome shotgun (WGS) entry which is preliminary data.</text>
</comment>
<sequence>MDGYNRILLDGGGPLRPWSLSLCELRWLVTCLRGQKPLLQNTQHEGNSRRRAEQPDSVDDDIFKHPPPTHTLQTHPALHCRFQHLTLTRWT</sequence>
<reference evidence="2 3" key="1">
    <citation type="journal article" date="2023" name="Mol. Biol. Evol.">
        <title>Genomics of Secondarily Temperate Adaptation in the Only Non-Antarctic Icefish.</title>
        <authorList>
            <person name="Rivera-Colon A.G."/>
            <person name="Rayamajhi N."/>
            <person name="Minhas B.F."/>
            <person name="Madrigal G."/>
            <person name="Bilyk K.T."/>
            <person name="Yoon V."/>
            <person name="Hune M."/>
            <person name="Gregory S."/>
            <person name="Cheng C.H.C."/>
            <person name="Catchen J.M."/>
        </authorList>
    </citation>
    <scope>NUCLEOTIDE SEQUENCE [LARGE SCALE GENOMIC DNA]</scope>
    <source>
        <tissue evidence="2">White muscle</tissue>
    </source>
</reference>
<gene>
    <name evidence="2" type="ORF">CgunFtcFv8_012011</name>
</gene>
<name>A0AAN8HIZ0_CHAGU</name>
<keyword evidence="3" id="KW-1185">Reference proteome</keyword>
<protein>
    <submittedName>
        <fullName evidence="2">Uncharacterized protein</fullName>
    </submittedName>
</protein>
<evidence type="ECO:0000313" key="3">
    <source>
        <dbReference type="Proteomes" id="UP001331515"/>
    </source>
</evidence>
<evidence type="ECO:0000313" key="2">
    <source>
        <dbReference type="EMBL" id="KAK5917092.1"/>
    </source>
</evidence>
<dbReference type="Proteomes" id="UP001331515">
    <property type="component" value="Unassembled WGS sequence"/>
</dbReference>
<evidence type="ECO:0000256" key="1">
    <source>
        <dbReference type="SAM" id="MobiDB-lite"/>
    </source>
</evidence>
<feature type="region of interest" description="Disordered" evidence="1">
    <location>
        <begin position="39"/>
        <end position="74"/>
    </location>
</feature>
<dbReference type="EMBL" id="JAURVH010001526">
    <property type="protein sequence ID" value="KAK5917092.1"/>
    <property type="molecule type" value="Genomic_DNA"/>
</dbReference>
<dbReference type="AlphaFoldDB" id="A0AAN8HIZ0"/>
<organism evidence="2 3">
    <name type="scientific">Champsocephalus gunnari</name>
    <name type="common">Mackerel icefish</name>
    <dbReference type="NCBI Taxonomy" id="52237"/>
    <lineage>
        <taxon>Eukaryota</taxon>
        <taxon>Metazoa</taxon>
        <taxon>Chordata</taxon>
        <taxon>Craniata</taxon>
        <taxon>Vertebrata</taxon>
        <taxon>Euteleostomi</taxon>
        <taxon>Actinopterygii</taxon>
        <taxon>Neopterygii</taxon>
        <taxon>Teleostei</taxon>
        <taxon>Neoteleostei</taxon>
        <taxon>Acanthomorphata</taxon>
        <taxon>Eupercaria</taxon>
        <taxon>Perciformes</taxon>
        <taxon>Notothenioidei</taxon>
        <taxon>Channichthyidae</taxon>
        <taxon>Champsocephalus</taxon>
    </lineage>
</organism>